<dbReference type="EMBL" id="FUKQ01000052">
    <property type="protein sequence ID" value="SJN43335.1"/>
    <property type="molecule type" value="Genomic_DNA"/>
</dbReference>
<feature type="transmembrane region" description="Helical" evidence="8">
    <location>
        <begin position="178"/>
        <end position="197"/>
    </location>
</feature>
<dbReference type="FunFam" id="1.20.1720.10:FF:000005">
    <property type="entry name" value="Bcr/CflA family efflux transporter"/>
    <property type="match status" value="1"/>
</dbReference>
<feature type="transmembrane region" description="Helical" evidence="8">
    <location>
        <begin position="318"/>
        <end position="337"/>
    </location>
</feature>
<proteinExistence type="inferred from homology"/>
<sequence>MSTAAPSNAMPGDALDATQYRRLVVVLGILGALGPMTIDTYLPALPRLAQNLDATASQAQLTLSAMMMGLGLGQLVFGPLSDAVGRRRPLLWGLIGHAVASVICGLAPTITVLLAGRLLQGLASASIAVASQAMIRDLFRGMRAAELLSRLALITGMAPILAPLVGSGLLTFTSWRGVFAVLATAAVLIGFLVRGHLAETLPPPRRIPATVGGTAAAYRRVLSDRLFLAVVLVAAMVFTALFAYVSGSSFVMQGVFRLSPQVFGVVFASMSLGLSLSSQFNPRLVRRIGPVRGLLTGLLVITIGALAMLLLAQFRVGGLAGFLVPMFVVMMGLGLALPNAPAVALHRHGANAGTAAALLGAAQFAMGGIVTPVVGALDDGTSRPIPLVILSAALVALVVMLASQKQLRAESYD</sequence>
<evidence type="ECO:0000256" key="6">
    <source>
        <dbReference type="ARBA" id="ARBA00022989"/>
    </source>
</evidence>
<feature type="transmembrane region" description="Helical" evidence="8">
    <location>
        <begin position="90"/>
        <end position="115"/>
    </location>
</feature>
<dbReference type="InterPro" id="IPR036259">
    <property type="entry name" value="MFS_trans_sf"/>
</dbReference>
<dbReference type="Gene3D" id="1.20.1720.10">
    <property type="entry name" value="Multidrug resistance protein D"/>
    <property type="match status" value="1"/>
</dbReference>
<feature type="transmembrane region" description="Helical" evidence="8">
    <location>
        <begin position="258"/>
        <end position="277"/>
    </location>
</feature>
<dbReference type="InterPro" id="IPR011701">
    <property type="entry name" value="MFS"/>
</dbReference>
<dbReference type="InterPro" id="IPR020846">
    <property type="entry name" value="MFS_dom"/>
</dbReference>
<dbReference type="NCBIfam" id="TIGR00710">
    <property type="entry name" value="efflux_Bcr_CflA"/>
    <property type="match status" value="1"/>
</dbReference>
<dbReference type="InterPro" id="IPR001958">
    <property type="entry name" value="Tet-R_TetA/multi-R_MdtG-like"/>
</dbReference>
<dbReference type="RefSeq" id="WP_094765798.1">
    <property type="nucleotide sequence ID" value="NZ_FUKQ01000052.1"/>
</dbReference>
<dbReference type="GO" id="GO:1990961">
    <property type="term" value="P:xenobiotic detoxification by transmembrane export across the plasma membrane"/>
    <property type="evidence" value="ECO:0007669"/>
    <property type="project" value="InterPro"/>
</dbReference>
<keyword evidence="3" id="KW-0813">Transport</keyword>
<feature type="transmembrane region" description="Helical" evidence="8">
    <location>
        <begin position="20"/>
        <end position="38"/>
    </location>
</feature>
<keyword evidence="6 8" id="KW-1133">Transmembrane helix</keyword>
<gene>
    <name evidence="10" type="ORF">FM114_14225</name>
</gene>
<dbReference type="Proteomes" id="UP000188342">
    <property type="component" value="Unassembled WGS sequence"/>
</dbReference>
<evidence type="ECO:0000256" key="7">
    <source>
        <dbReference type="ARBA" id="ARBA00023136"/>
    </source>
</evidence>
<keyword evidence="4" id="KW-1003">Cell membrane</keyword>
<feature type="transmembrane region" description="Helical" evidence="8">
    <location>
        <begin position="226"/>
        <end position="246"/>
    </location>
</feature>
<organism evidence="10 11">
    <name type="scientific">Luteococcus japonicus LSP_Lj1</name>
    <dbReference type="NCBI Taxonomy" id="1255658"/>
    <lineage>
        <taxon>Bacteria</taxon>
        <taxon>Bacillati</taxon>
        <taxon>Actinomycetota</taxon>
        <taxon>Actinomycetes</taxon>
        <taxon>Propionibacteriales</taxon>
        <taxon>Propionibacteriaceae</taxon>
        <taxon>Luteococcus</taxon>
    </lineage>
</organism>
<feature type="transmembrane region" description="Helical" evidence="8">
    <location>
        <begin position="349"/>
        <end position="373"/>
    </location>
</feature>
<comment type="similarity">
    <text evidence="2">Belongs to the major facilitator superfamily. Bcr/CmlA family.</text>
</comment>
<feature type="transmembrane region" description="Helical" evidence="8">
    <location>
        <begin position="385"/>
        <end position="403"/>
    </location>
</feature>
<keyword evidence="7 8" id="KW-0472">Membrane</keyword>
<keyword evidence="11" id="KW-1185">Reference proteome</keyword>
<dbReference type="InterPro" id="IPR050189">
    <property type="entry name" value="MFS_Efflux_Transporters"/>
</dbReference>
<evidence type="ECO:0000256" key="1">
    <source>
        <dbReference type="ARBA" id="ARBA00004651"/>
    </source>
</evidence>
<accession>A0A1R4KGH8</accession>
<reference evidence="10 11" key="1">
    <citation type="submission" date="2017-02" db="EMBL/GenBank/DDBJ databases">
        <authorList>
            <person name="Peterson S.W."/>
        </authorList>
    </citation>
    <scope>NUCLEOTIDE SEQUENCE [LARGE SCALE GENOMIC DNA]</scope>
    <source>
        <strain evidence="10 11">LSP_Lj1</strain>
    </source>
</reference>
<evidence type="ECO:0000256" key="5">
    <source>
        <dbReference type="ARBA" id="ARBA00022692"/>
    </source>
</evidence>
<evidence type="ECO:0000256" key="3">
    <source>
        <dbReference type="ARBA" id="ARBA00022448"/>
    </source>
</evidence>
<evidence type="ECO:0000259" key="9">
    <source>
        <dbReference type="PROSITE" id="PS50850"/>
    </source>
</evidence>
<dbReference type="InterPro" id="IPR004812">
    <property type="entry name" value="Efflux_drug-R_Bcr/CmlA"/>
</dbReference>
<dbReference type="GO" id="GO:0005886">
    <property type="term" value="C:plasma membrane"/>
    <property type="evidence" value="ECO:0007669"/>
    <property type="project" value="UniProtKB-SubCell"/>
</dbReference>
<evidence type="ECO:0000256" key="4">
    <source>
        <dbReference type="ARBA" id="ARBA00022475"/>
    </source>
</evidence>
<feature type="transmembrane region" description="Helical" evidence="8">
    <location>
        <begin position="121"/>
        <end position="139"/>
    </location>
</feature>
<feature type="transmembrane region" description="Helical" evidence="8">
    <location>
        <begin position="58"/>
        <end position="78"/>
    </location>
</feature>
<dbReference type="Pfam" id="PF07690">
    <property type="entry name" value="MFS_1"/>
    <property type="match status" value="1"/>
</dbReference>
<comment type="subcellular location">
    <subcellularLocation>
        <location evidence="1">Cell membrane</location>
        <topology evidence="1">Multi-pass membrane protein</topology>
    </subcellularLocation>
</comment>
<dbReference type="SUPFAM" id="SSF103473">
    <property type="entry name" value="MFS general substrate transporter"/>
    <property type="match status" value="1"/>
</dbReference>
<protein>
    <submittedName>
        <fullName evidence="10">Multidrug resistance transporter, Bcr/CflA family</fullName>
    </submittedName>
</protein>
<dbReference type="GO" id="GO:0042910">
    <property type="term" value="F:xenobiotic transmembrane transporter activity"/>
    <property type="evidence" value="ECO:0007669"/>
    <property type="project" value="InterPro"/>
</dbReference>
<evidence type="ECO:0000313" key="11">
    <source>
        <dbReference type="Proteomes" id="UP000188342"/>
    </source>
</evidence>
<dbReference type="PANTHER" id="PTHR43124:SF3">
    <property type="entry name" value="CHLORAMPHENICOL EFFLUX PUMP RV0191"/>
    <property type="match status" value="1"/>
</dbReference>
<dbReference type="AlphaFoldDB" id="A0A1R4KGH8"/>
<dbReference type="OrthoDB" id="9814303at2"/>
<evidence type="ECO:0000256" key="2">
    <source>
        <dbReference type="ARBA" id="ARBA00006236"/>
    </source>
</evidence>
<dbReference type="PROSITE" id="PS50850">
    <property type="entry name" value="MFS"/>
    <property type="match status" value="1"/>
</dbReference>
<evidence type="ECO:0000256" key="8">
    <source>
        <dbReference type="SAM" id="Phobius"/>
    </source>
</evidence>
<feature type="transmembrane region" description="Helical" evidence="8">
    <location>
        <begin position="151"/>
        <end position="172"/>
    </location>
</feature>
<dbReference type="PRINTS" id="PR01035">
    <property type="entry name" value="TCRTETA"/>
</dbReference>
<name>A0A1R4KGH8_9ACTN</name>
<dbReference type="PANTHER" id="PTHR43124">
    <property type="entry name" value="PURINE EFFLUX PUMP PBUE"/>
    <property type="match status" value="1"/>
</dbReference>
<feature type="transmembrane region" description="Helical" evidence="8">
    <location>
        <begin position="289"/>
        <end position="312"/>
    </location>
</feature>
<dbReference type="STRING" id="1255658.FM114_14225"/>
<dbReference type="CDD" id="cd17320">
    <property type="entry name" value="MFS_MdfA_MDR_like"/>
    <property type="match status" value="1"/>
</dbReference>
<feature type="domain" description="Major facilitator superfamily (MFS) profile" evidence="9">
    <location>
        <begin position="23"/>
        <end position="408"/>
    </location>
</feature>
<evidence type="ECO:0000313" key="10">
    <source>
        <dbReference type="EMBL" id="SJN43335.1"/>
    </source>
</evidence>
<keyword evidence="5 8" id="KW-0812">Transmembrane</keyword>